<gene>
    <name evidence="6" type="primary">LOC100567226</name>
</gene>
<reference evidence="6" key="2">
    <citation type="submission" date="2025-08" db="UniProtKB">
        <authorList>
            <consortium name="Ensembl"/>
        </authorList>
    </citation>
    <scope>IDENTIFICATION</scope>
</reference>
<comment type="subcellular location">
    <subcellularLocation>
        <location evidence="1">Lipid droplet</location>
    </subcellularLocation>
</comment>
<dbReference type="InterPro" id="IPR004279">
    <property type="entry name" value="Perilipin"/>
</dbReference>
<name>H9GK50_ANOCA</name>
<organism evidence="6 7">
    <name type="scientific">Anolis carolinensis</name>
    <name type="common">Green anole</name>
    <name type="synonym">American chameleon</name>
    <dbReference type="NCBI Taxonomy" id="28377"/>
    <lineage>
        <taxon>Eukaryota</taxon>
        <taxon>Metazoa</taxon>
        <taxon>Chordata</taxon>
        <taxon>Craniata</taxon>
        <taxon>Vertebrata</taxon>
        <taxon>Euteleostomi</taxon>
        <taxon>Lepidosauria</taxon>
        <taxon>Squamata</taxon>
        <taxon>Bifurcata</taxon>
        <taxon>Unidentata</taxon>
        <taxon>Episquamata</taxon>
        <taxon>Toxicofera</taxon>
        <taxon>Iguania</taxon>
        <taxon>Dactyloidae</taxon>
        <taxon>Anolis</taxon>
    </lineage>
</organism>
<dbReference type="PANTHER" id="PTHR14024:SF51">
    <property type="entry name" value="PERILIPIN-RELATED"/>
    <property type="match status" value="1"/>
</dbReference>
<dbReference type="GO" id="GO:0010890">
    <property type="term" value="P:positive regulation of triglyceride storage"/>
    <property type="evidence" value="ECO:0000318"/>
    <property type="project" value="GO_Central"/>
</dbReference>
<protein>
    <recommendedName>
        <fullName evidence="4">Perilipin</fullName>
    </recommendedName>
</protein>
<dbReference type="Pfam" id="PF03036">
    <property type="entry name" value="Perilipin"/>
    <property type="match status" value="1"/>
</dbReference>
<reference evidence="6" key="1">
    <citation type="submission" date="2009-12" db="EMBL/GenBank/DDBJ databases">
        <title>The Genome Sequence of Anolis carolinensis (Green Anole Lizard).</title>
        <authorList>
            <consortium name="The Genome Sequencing Platform"/>
            <person name="Di Palma F."/>
            <person name="Alfoldi J."/>
            <person name="Heiman D."/>
            <person name="Young S."/>
            <person name="Grabherr M."/>
            <person name="Johnson J."/>
            <person name="Lander E.S."/>
            <person name="Lindblad-Toh K."/>
        </authorList>
    </citation>
    <scope>NUCLEOTIDE SEQUENCE [LARGE SCALE GENOMIC DNA]</scope>
    <source>
        <strain evidence="6">JBL SC #1</strain>
    </source>
</reference>
<comment type="similarity">
    <text evidence="2 4">Belongs to the perilipin family.</text>
</comment>
<dbReference type="STRING" id="28377.ENSACAP00000013438"/>
<dbReference type="PANTHER" id="PTHR14024">
    <property type="entry name" value="PERILIPIN"/>
    <property type="match status" value="1"/>
</dbReference>
<proteinExistence type="inferred from homology"/>
<evidence type="ECO:0000256" key="1">
    <source>
        <dbReference type="ARBA" id="ARBA00004502"/>
    </source>
</evidence>
<keyword evidence="5" id="KW-0732">Signal</keyword>
<evidence type="ECO:0000256" key="5">
    <source>
        <dbReference type="SAM" id="SignalP"/>
    </source>
</evidence>
<reference evidence="6" key="3">
    <citation type="submission" date="2025-09" db="UniProtKB">
        <authorList>
            <consortium name="Ensembl"/>
        </authorList>
    </citation>
    <scope>IDENTIFICATION</scope>
</reference>
<keyword evidence="3" id="KW-0551">Lipid droplet</keyword>
<dbReference type="GO" id="GO:0005811">
    <property type="term" value="C:lipid droplet"/>
    <property type="evidence" value="ECO:0000318"/>
    <property type="project" value="GO_Central"/>
</dbReference>
<dbReference type="Bgee" id="ENSACAG00000013677">
    <property type="expression patterns" value="Expressed in ovary and 4 other cell types or tissues"/>
</dbReference>
<dbReference type="SUPFAM" id="SSF109775">
    <property type="entry name" value="Mannose-6-phosphate receptor binding protein 1 (Tip47), C-terminal domain"/>
    <property type="match status" value="1"/>
</dbReference>
<dbReference type="GO" id="GO:0005829">
    <property type="term" value="C:cytosol"/>
    <property type="evidence" value="ECO:0000318"/>
    <property type="project" value="GO_Central"/>
</dbReference>
<dbReference type="Ensembl" id="ENSACAT00000013713.4">
    <property type="protein sequence ID" value="ENSACAP00000013438.4"/>
    <property type="gene ID" value="ENSACAG00000013677.4"/>
</dbReference>
<evidence type="ECO:0000256" key="3">
    <source>
        <dbReference type="ARBA" id="ARBA00022677"/>
    </source>
</evidence>
<dbReference type="eggNOG" id="ENOG502R7TG">
    <property type="taxonomic scope" value="Eukaryota"/>
</dbReference>
<evidence type="ECO:0000313" key="7">
    <source>
        <dbReference type="Proteomes" id="UP000001646"/>
    </source>
</evidence>
<sequence length="433" mass="47604">MVGMYLLLTLMSSTEETAQAASLEGTRDDRLCVIKKVAELPLVSSTYEMVSATYTSAKKSHPAIQAVCDMAEVGVKAIATTAASGAQPFLDKLEPQIAAVDTLACKSLDVLQERFPVVQQTVEKVVSNAKGLLTESLAPVYTKVTEAAQESIEMASSTVRNGVHTVMETSMGQMVSNGVSEMINKSDIWIDKYLPITDSELAALAASAALEVSDMPPLIIQTKDQKYYVRLGSLSAKLRSRAYHHSLEKVQRVKQTFDMALFHLEQFMHLLRFTKQTWEYKIQQGQEKLRQMWLEWIRGQPGQSAISEPSQAEMESQALQVSQTITRQMQANCLKLLTDMEGLPDALKEKVQEAYSSLEEVQSALSNAQTFQDIPSGILSQSPEKIGKAQHAVHEVMEYVTRTPPVTWVAGPLSAGVSSGEATEQEKKAKVVV</sequence>
<keyword evidence="7" id="KW-1185">Reference proteome</keyword>
<dbReference type="AlphaFoldDB" id="H9GK50"/>
<feature type="chain" id="PRO_5032361864" description="Perilipin" evidence="5">
    <location>
        <begin position="21"/>
        <end position="433"/>
    </location>
</feature>
<accession>H9GK50</accession>
<evidence type="ECO:0000256" key="4">
    <source>
        <dbReference type="PIRNR" id="PIRNR036881"/>
    </source>
</evidence>
<dbReference type="Gene3D" id="1.20.120.340">
    <property type="entry name" value="Flagellar protein FliS"/>
    <property type="match status" value="1"/>
</dbReference>
<dbReference type="HOGENOM" id="CLU_035133_1_0_1"/>
<dbReference type="Gene3D" id="3.30.720.170">
    <property type="entry name" value="Perilipin, alpha-beta domain"/>
    <property type="match status" value="1"/>
</dbReference>
<evidence type="ECO:0000256" key="2">
    <source>
        <dbReference type="ARBA" id="ARBA00006311"/>
    </source>
</evidence>
<feature type="signal peptide" evidence="5">
    <location>
        <begin position="1"/>
        <end position="20"/>
    </location>
</feature>
<dbReference type="InParanoid" id="H9GK50"/>
<dbReference type="Proteomes" id="UP000001646">
    <property type="component" value="Unplaced"/>
</dbReference>
<evidence type="ECO:0000313" key="6">
    <source>
        <dbReference type="Ensembl" id="ENSACAP00000013438.4"/>
    </source>
</evidence>
<dbReference type="PIRSF" id="PIRSF036881">
    <property type="entry name" value="PAT"/>
    <property type="match status" value="1"/>
</dbReference>
<dbReference type="GO" id="GO:0019915">
    <property type="term" value="P:lipid storage"/>
    <property type="evidence" value="ECO:0000318"/>
    <property type="project" value="GO_Central"/>
</dbReference>
<dbReference type="GeneTree" id="ENSGT00950000182920"/>